<dbReference type="CDD" id="cd15517">
    <property type="entry name" value="PHD_TCF19_like"/>
    <property type="match status" value="1"/>
</dbReference>
<dbReference type="SMART" id="SM00384">
    <property type="entry name" value="AT_hook"/>
    <property type="match status" value="5"/>
</dbReference>
<evidence type="ECO:0000313" key="7">
    <source>
        <dbReference type="Proteomes" id="UP000001940"/>
    </source>
</evidence>
<dbReference type="eggNOG" id="KOG1973">
    <property type="taxonomic scope" value="Eukaryota"/>
</dbReference>
<dbReference type="SUPFAM" id="SSF57903">
    <property type="entry name" value="FYVE/PHD zinc finger"/>
    <property type="match status" value="1"/>
</dbReference>
<dbReference type="GeneID" id="178479"/>
<keyword evidence="7" id="KW-1185">Reference proteome</keyword>
<dbReference type="InterPro" id="IPR017956">
    <property type="entry name" value="AT_hook_DNA-bd_motif"/>
</dbReference>
<evidence type="ECO:0000256" key="4">
    <source>
        <dbReference type="SAM" id="MobiDB-lite"/>
    </source>
</evidence>
<dbReference type="SMART" id="SM00249">
    <property type="entry name" value="PHD"/>
    <property type="match status" value="1"/>
</dbReference>
<dbReference type="GO" id="GO:0008270">
    <property type="term" value="F:zinc ion binding"/>
    <property type="evidence" value="ECO:0007669"/>
    <property type="project" value="UniProtKB-KW"/>
</dbReference>
<dbReference type="InterPro" id="IPR013083">
    <property type="entry name" value="Znf_RING/FYVE/PHD"/>
</dbReference>
<dbReference type="STRING" id="6239.Y116A8C.22.1"/>
<evidence type="ECO:0000259" key="5">
    <source>
        <dbReference type="SMART" id="SM00249"/>
    </source>
</evidence>
<organism evidence="6 7">
    <name type="scientific">Caenorhabditis elegans</name>
    <dbReference type="NCBI Taxonomy" id="6239"/>
    <lineage>
        <taxon>Eukaryota</taxon>
        <taxon>Metazoa</taxon>
        <taxon>Ecdysozoa</taxon>
        <taxon>Nematoda</taxon>
        <taxon>Chromadorea</taxon>
        <taxon>Rhabditida</taxon>
        <taxon>Rhabditina</taxon>
        <taxon>Rhabditomorpha</taxon>
        <taxon>Rhabditoidea</taxon>
        <taxon>Rhabditidae</taxon>
        <taxon>Peloderinae</taxon>
        <taxon>Caenorhabditis</taxon>
    </lineage>
</organism>
<gene>
    <name evidence="6 8" type="primary">athp-3</name>
    <name evidence="6" type="ORF">CELE_Y116A8C.22</name>
    <name evidence="8" type="ORF">Y116A8C.22</name>
</gene>
<evidence type="ECO:0000256" key="2">
    <source>
        <dbReference type="ARBA" id="ARBA00022771"/>
    </source>
</evidence>
<evidence type="ECO:0000256" key="1">
    <source>
        <dbReference type="ARBA" id="ARBA00022723"/>
    </source>
</evidence>
<dbReference type="KEGG" id="cel:CELE_Y116A8C.22"/>
<dbReference type="RefSeq" id="NP_503022.1">
    <property type="nucleotide sequence ID" value="NM_070621.5"/>
</dbReference>
<feature type="region of interest" description="Disordered" evidence="4">
    <location>
        <begin position="78"/>
        <end position="111"/>
    </location>
</feature>
<dbReference type="Proteomes" id="UP000001940">
    <property type="component" value="Chromosome IV"/>
</dbReference>
<keyword evidence="3" id="KW-0862">Zinc</keyword>
<keyword evidence="1" id="KW-0479">Metal-binding</keyword>
<dbReference type="AGR" id="WB:WBGene00013799"/>
<evidence type="ECO:0000256" key="3">
    <source>
        <dbReference type="ARBA" id="ARBA00022833"/>
    </source>
</evidence>
<dbReference type="DIP" id="DIP-24582N"/>
<dbReference type="Bgee" id="WBGene00013799">
    <property type="expression patterns" value="Expressed in embryo and 2 other cell types or tissues"/>
</dbReference>
<keyword evidence="2" id="KW-0863">Zinc-finger</keyword>
<dbReference type="AlphaFoldDB" id="Q9U2U9"/>
<dbReference type="HOGENOM" id="CLU_973979_0_0_1"/>
<dbReference type="InParanoid" id="Q9U2U9"/>
<dbReference type="PhylomeDB" id="Q9U2U9"/>
<dbReference type="CTD" id="178479"/>
<proteinExistence type="predicted"/>
<dbReference type="SMR" id="Q9U2U9"/>
<dbReference type="PIR" id="T31494">
    <property type="entry name" value="T31494"/>
</dbReference>
<feature type="region of interest" description="Disordered" evidence="4">
    <location>
        <begin position="165"/>
        <end position="202"/>
    </location>
</feature>
<dbReference type="UCSC" id="Y116A8C.22">
    <property type="organism name" value="c. elegans"/>
</dbReference>
<dbReference type="Pfam" id="PF02178">
    <property type="entry name" value="AT_hook"/>
    <property type="match status" value="3"/>
</dbReference>
<dbReference type="PaxDb" id="6239-Y116A8C.22"/>
<dbReference type="GO" id="GO:0003677">
    <property type="term" value="F:DNA binding"/>
    <property type="evidence" value="ECO:0007669"/>
    <property type="project" value="InterPro"/>
</dbReference>
<dbReference type="PRINTS" id="PR00929">
    <property type="entry name" value="ATHOOK"/>
</dbReference>
<evidence type="ECO:0000313" key="6">
    <source>
        <dbReference type="EMBL" id="CAB55128.1"/>
    </source>
</evidence>
<dbReference type="Gene3D" id="3.30.40.10">
    <property type="entry name" value="Zinc/RING finger domain, C3HC4 (zinc finger)"/>
    <property type="match status" value="1"/>
</dbReference>
<dbReference type="InterPro" id="IPR001965">
    <property type="entry name" value="Znf_PHD"/>
</dbReference>
<dbReference type="EMBL" id="BX284604">
    <property type="protein sequence ID" value="CAB55128.1"/>
    <property type="molecule type" value="Genomic_DNA"/>
</dbReference>
<name>Q9U2U9_CAEEL</name>
<feature type="domain" description="Zinc finger PHD-type" evidence="5">
    <location>
        <begin position="241"/>
        <end position="285"/>
    </location>
</feature>
<protein>
    <submittedName>
        <fullName evidence="6">Zinc finger PHD-type domain-containing protein</fullName>
    </submittedName>
</protein>
<feature type="compositionally biased region" description="Basic and acidic residues" evidence="4">
    <location>
        <begin position="165"/>
        <end position="177"/>
    </location>
</feature>
<accession>Q9U2U9</accession>
<dbReference type="InterPro" id="IPR011011">
    <property type="entry name" value="Znf_FYVE_PHD"/>
</dbReference>
<dbReference type="WormBase" id="Y116A8C.22">
    <property type="protein sequence ID" value="CE23331"/>
    <property type="gene ID" value="WBGene00013799"/>
    <property type="gene designation" value="athp-3"/>
</dbReference>
<evidence type="ECO:0000313" key="8">
    <source>
        <dbReference type="WormBase" id="Y116A8C.22"/>
    </source>
</evidence>
<reference evidence="6 7" key="1">
    <citation type="journal article" date="1998" name="Science">
        <title>Genome sequence of the nematode C. elegans: a platform for investigating biology.</title>
        <authorList>
            <consortium name="The C. elegans sequencing consortium"/>
            <person name="Sulson J.E."/>
            <person name="Waterston R."/>
        </authorList>
    </citation>
    <scope>NUCLEOTIDE SEQUENCE [LARGE SCALE GENOMIC DNA]</scope>
    <source>
        <strain evidence="6 7">Bristol N2</strain>
    </source>
</reference>
<sequence>MSYLSAIENQENMVVKQEIKIEEEDDDYPLSTIDMAVQALIRNPHHNVDYICGVMIFGGSKNQFNELLNPVVVAQMSKQRKQKKVPVKNPAGEAKRGRGRPRKQSSEEKVQIPKVVVKFEPKKRGRPAGAAKWSQEVAVVLQKQPQRKRGRPLKIAKKIEPVFHQKKESKQNSEEKALIQQEAVKGEPKNRGRPCGAAERSREVVKKLQKQPPRKRGRPLKIAKNMEPEINQKKDTKQVHVCPICTLASKNGTCLCTKCQKWVHLKCTGIRSKQWNSQFQCKNCTC</sequence>